<evidence type="ECO:0000256" key="3">
    <source>
        <dbReference type="SAM" id="MobiDB-lite"/>
    </source>
</evidence>
<dbReference type="SUPFAM" id="SSF54928">
    <property type="entry name" value="RNA-binding domain, RBD"/>
    <property type="match status" value="2"/>
</dbReference>
<feature type="compositionally biased region" description="Basic and acidic residues" evidence="3">
    <location>
        <begin position="124"/>
        <end position="145"/>
    </location>
</feature>
<organism evidence="5 6">
    <name type="scientific">Xylaria multiplex</name>
    <dbReference type="NCBI Taxonomy" id="323545"/>
    <lineage>
        <taxon>Eukaryota</taxon>
        <taxon>Fungi</taxon>
        <taxon>Dikarya</taxon>
        <taxon>Ascomycota</taxon>
        <taxon>Pezizomycotina</taxon>
        <taxon>Sordariomycetes</taxon>
        <taxon>Xylariomycetidae</taxon>
        <taxon>Xylariales</taxon>
        <taxon>Xylariaceae</taxon>
        <taxon>Xylaria</taxon>
    </lineage>
</organism>
<evidence type="ECO:0000256" key="2">
    <source>
        <dbReference type="PROSITE-ProRule" id="PRU00176"/>
    </source>
</evidence>
<evidence type="ECO:0000259" key="4">
    <source>
        <dbReference type="PROSITE" id="PS50102"/>
    </source>
</evidence>
<proteinExistence type="predicted"/>
<dbReference type="Proteomes" id="UP000481858">
    <property type="component" value="Unassembled WGS sequence"/>
</dbReference>
<comment type="caution">
    <text evidence="5">The sequence shown here is derived from an EMBL/GenBank/DDBJ whole genome shotgun (WGS) entry which is preliminary data.</text>
</comment>
<dbReference type="OrthoDB" id="6730379at2759"/>
<accession>A0A7C8IRB4</accession>
<dbReference type="InterPro" id="IPR052462">
    <property type="entry name" value="SLIRP/GR-RBP-like"/>
</dbReference>
<feature type="domain" description="RRM" evidence="4">
    <location>
        <begin position="54"/>
        <end position="131"/>
    </location>
</feature>
<dbReference type="Pfam" id="PF00076">
    <property type="entry name" value="RRM_1"/>
    <property type="match status" value="2"/>
</dbReference>
<keyword evidence="1 2" id="KW-0694">RNA-binding</keyword>
<name>A0A7C8IRB4_9PEZI</name>
<gene>
    <name evidence="5" type="ORF">GQX73_g5350</name>
</gene>
<dbReference type="EMBL" id="WUBL01000054">
    <property type="protein sequence ID" value="KAF2968278.1"/>
    <property type="molecule type" value="Genomic_DNA"/>
</dbReference>
<sequence>MQPTSALSLSRYFSQTAPVAEEDKWAEKFEAAVDPNAPLQSSSLDDERAANKAATIFISNMTFDATEAHLQEAFGKYGDILACNIGRDGRGLSRGFGFITFGDKESANRAVSEAHNSFWHGRRIMVDHRKEGPSSGNKRRERDGPSEPTNSLYIGNIPYEASDADLNQLFRSLDNVKDVRVAVDRNTGWPRGFAHADFADVESAKKAYEFLSQHNLGGRQLRVDYSEARRTPQK</sequence>
<dbReference type="PROSITE" id="PS50102">
    <property type="entry name" value="RRM"/>
    <property type="match status" value="2"/>
</dbReference>
<dbReference type="AlphaFoldDB" id="A0A7C8IRB4"/>
<evidence type="ECO:0000256" key="1">
    <source>
        <dbReference type="ARBA" id="ARBA00022884"/>
    </source>
</evidence>
<dbReference type="GO" id="GO:0003723">
    <property type="term" value="F:RNA binding"/>
    <property type="evidence" value="ECO:0007669"/>
    <property type="project" value="UniProtKB-UniRule"/>
</dbReference>
<dbReference type="SMART" id="SM00360">
    <property type="entry name" value="RRM"/>
    <property type="match status" value="2"/>
</dbReference>
<dbReference type="InterPro" id="IPR000504">
    <property type="entry name" value="RRM_dom"/>
</dbReference>
<evidence type="ECO:0000313" key="5">
    <source>
        <dbReference type="EMBL" id="KAF2968278.1"/>
    </source>
</evidence>
<feature type="domain" description="RRM" evidence="4">
    <location>
        <begin position="150"/>
        <end position="228"/>
    </location>
</feature>
<feature type="region of interest" description="Disordered" evidence="3">
    <location>
        <begin position="124"/>
        <end position="152"/>
    </location>
</feature>
<dbReference type="InterPro" id="IPR035979">
    <property type="entry name" value="RBD_domain_sf"/>
</dbReference>
<dbReference type="PANTHER" id="PTHR48027">
    <property type="entry name" value="HETEROGENEOUS NUCLEAR RIBONUCLEOPROTEIN 87F-RELATED"/>
    <property type="match status" value="1"/>
</dbReference>
<reference evidence="5 6" key="1">
    <citation type="submission" date="2019-12" db="EMBL/GenBank/DDBJ databases">
        <title>Draft genome sequence of the ascomycete Xylaria multiplex DSM 110363.</title>
        <authorList>
            <person name="Buettner E."/>
            <person name="Kellner H."/>
        </authorList>
    </citation>
    <scope>NUCLEOTIDE SEQUENCE [LARGE SCALE GENOMIC DNA]</scope>
    <source>
        <strain evidence="5 6">DSM 110363</strain>
    </source>
</reference>
<keyword evidence="6" id="KW-1185">Reference proteome</keyword>
<dbReference type="InParanoid" id="A0A7C8IRB4"/>
<evidence type="ECO:0000313" key="6">
    <source>
        <dbReference type="Proteomes" id="UP000481858"/>
    </source>
</evidence>
<dbReference type="FunCoup" id="A0A7C8IRB4">
    <property type="interactions" value="130"/>
</dbReference>
<dbReference type="CDD" id="cd00590">
    <property type="entry name" value="RRM_SF"/>
    <property type="match status" value="1"/>
</dbReference>
<protein>
    <recommendedName>
        <fullName evidence="4">RRM domain-containing protein</fullName>
    </recommendedName>
</protein>
<dbReference type="Gene3D" id="3.30.70.330">
    <property type="match status" value="2"/>
</dbReference>
<dbReference type="InterPro" id="IPR012677">
    <property type="entry name" value="Nucleotide-bd_a/b_plait_sf"/>
</dbReference>